<dbReference type="STRING" id="542762.A0A4S4EZQ9"/>
<evidence type="ECO:0000256" key="4">
    <source>
        <dbReference type="ARBA" id="ARBA00022471"/>
    </source>
</evidence>
<comment type="similarity">
    <text evidence="3">Belongs to the plant self-incompatibility (S1) protein family.</text>
</comment>
<dbReference type="InterPro" id="IPR046533">
    <property type="entry name" value="DUF6598"/>
</dbReference>
<dbReference type="PANTHER" id="PTHR47988">
    <property type="entry name" value="SOMATIC EMBRYOGENESIS RECEPTOR KINASE 1"/>
    <property type="match status" value="1"/>
</dbReference>
<evidence type="ECO:0000256" key="2">
    <source>
        <dbReference type="ARBA" id="ARBA00004613"/>
    </source>
</evidence>
<organism evidence="12 13">
    <name type="scientific">Camellia sinensis var. sinensis</name>
    <name type="common">China tea</name>
    <dbReference type="NCBI Taxonomy" id="542762"/>
    <lineage>
        <taxon>Eukaryota</taxon>
        <taxon>Viridiplantae</taxon>
        <taxon>Streptophyta</taxon>
        <taxon>Embryophyta</taxon>
        <taxon>Tracheophyta</taxon>
        <taxon>Spermatophyta</taxon>
        <taxon>Magnoliopsida</taxon>
        <taxon>eudicotyledons</taxon>
        <taxon>Gunneridae</taxon>
        <taxon>Pentapetalae</taxon>
        <taxon>asterids</taxon>
        <taxon>Ericales</taxon>
        <taxon>Theaceae</taxon>
        <taxon>Camellia</taxon>
    </lineage>
</organism>
<dbReference type="Gene3D" id="3.80.10.10">
    <property type="entry name" value="Ribonuclease Inhibitor"/>
    <property type="match status" value="1"/>
</dbReference>
<dbReference type="AlphaFoldDB" id="A0A4S4EZQ9"/>
<accession>A0A4S4EZQ9</accession>
<evidence type="ECO:0000313" key="13">
    <source>
        <dbReference type="Proteomes" id="UP000306102"/>
    </source>
</evidence>
<dbReference type="Proteomes" id="UP000306102">
    <property type="component" value="Unassembled WGS sequence"/>
</dbReference>
<reference evidence="12 13" key="1">
    <citation type="journal article" date="2018" name="Proc. Natl. Acad. Sci. U.S.A.">
        <title>Draft genome sequence of Camellia sinensis var. sinensis provides insights into the evolution of the tea genome and tea quality.</title>
        <authorList>
            <person name="Wei C."/>
            <person name="Yang H."/>
            <person name="Wang S."/>
            <person name="Zhao J."/>
            <person name="Liu C."/>
            <person name="Gao L."/>
            <person name="Xia E."/>
            <person name="Lu Y."/>
            <person name="Tai Y."/>
            <person name="She G."/>
            <person name="Sun J."/>
            <person name="Cao H."/>
            <person name="Tong W."/>
            <person name="Gao Q."/>
            <person name="Li Y."/>
            <person name="Deng W."/>
            <person name="Jiang X."/>
            <person name="Wang W."/>
            <person name="Chen Q."/>
            <person name="Zhang S."/>
            <person name="Li H."/>
            <person name="Wu J."/>
            <person name="Wang P."/>
            <person name="Li P."/>
            <person name="Shi C."/>
            <person name="Zheng F."/>
            <person name="Jian J."/>
            <person name="Huang B."/>
            <person name="Shan D."/>
            <person name="Shi M."/>
            <person name="Fang C."/>
            <person name="Yue Y."/>
            <person name="Li F."/>
            <person name="Li D."/>
            <person name="Wei S."/>
            <person name="Han B."/>
            <person name="Jiang C."/>
            <person name="Yin Y."/>
            <person name="Xia T."/>
            <person name="Zhang Z."/>
            <person name="Bennetzen J.L."/>
            <person name="Zhao S."/>
            <person name="Wan X."/>
        </authorList>
    </citation>
    <scope>NUCLEOTIDE SEQUENCE [LARGE SCALE GENOMIC DNA]</scope>
    <source>
        <strain evidence="13">cv. Shuchazao</strain>
        <tissue evidence="12">Leaf</tissue>
    </source>
</reference>
<evidence type="ECO:0000256" key="1">
    <source>
        <dbReference type="ARBA" id="ARBA00004236"/>
    </source>
</evidence>
<dbReference type="InterPro" id="IPR010264">
    <property type="entry name" value="Self-incomp_S1"/>
</dbReference>
<evidence type="ECO:0000256" key="6">
    <source>
        <dbReference type="ARBA" id="ARBA00022525"/>
    </source>
</evidence>
<dbReference type="Pfam" id="PF00560">
    <property type="entry name" value="LRR_1"/>
    <property type="match status" value="3"/>
</dbReference>
<dbReference type="Pfam" id="PF20241">
    <property type="entry name" value="DUF6598"/>
    <property type="match status" value="1"/>
</dbReference>
<protein>
    <recommendedName>
        <fullName evidence="11">DUF6598 domain-containing protein</fullName>
    </recommendedName>
</protein>
<keyword evidence="9" id="KW-0677">Repeat</keyword>
<comment type="subcellular location">
    <subcellularLocation>
        <location evidence="1">Cell membrane</location>
    </subcellularLocation>
    <subcellularLocation>
        <location evidence="2">Secreted</location>
    </subcellularLocation>
</comment>
<dbReference type="InterPro" id="IPR001611">
    <property type="entry name" value="Leu-rich_rpt"/>
</dbReference>
<dbReference type="FunFam" id="3.80.10.10:FF:000299">
    <property type="entry name" value="Piriformospora indica-insensitive protein 2"/>
    <property type="match status" value="1"/>
</dbReference>
<keyword evidence="5" id="KW-1003">Cell membrane</keyword>
<proteinExistence type="inferred from homology"/>
<evidence type="ECO:0000256" key="3">
    <source>
        <dbReference type="ARBA" id="ARBA00005581"/>
    </source>
</evidence>
<keyword evidence="4" id="KW-0713">Self-incompatibility</keyword>
<dbReference type="GO" id="GO:0005576">
    <property type="term" value="C:extracellular region"/>
    <property type="evidence" value="ECO:0007669"/>
    <property type="project" value="UniProtKB-SubCell"/>
</dbReference>
<evidence type="ECO:0000256" key="5">
    <source>
        <dbReference type="ARBA" id="ARBA00022475"/>
    </source>
</evidence>
<evidence type="ECO:0000256" key="7">
    <source>
        <dbReference type="ARBA" id="ARBA00022614"/>
    </source>
</evidence>
<evidence type="ECO:0000313" key="12">
    <source>
        <dbReference type="EMBL" id="THG22144.1"/>
    </source>
</evidence>
<keyword evidence="8" id="KW-0732">Signal</keyword>
<evidence type="ECO:0000256" key="9">
    <source>
        <dbReference type="ARBA" id="ARBA00022737"/>
    </source>
</evidence>
<evidence type="ECO:0000256" key="10">
    <source>
        <dbReference type="ARBA" id="ARBA00023136"/>
    </source>
</evidence>
<keyword evidence="6" id="KW-0964">Secreted</keyword>
<evidence type="ECO:0000256" key="8">
    <source>
        <dbReference type="ARBA" id="ARBA00022729"/>
    </source>
</evidence>
<dbReference type="SUPFAM" id="SSF52058">
    <property type="entry name" value="L domain-like"/>
    <property type="match status" value="1"/>
</dbReference>
<comment type="caution">
    <text evidence="12">The sequence shown here is derived from an EMBL/GenBank/DDBJ whole genome shotgun (WGS) entry which is preliminary data.</text>
</comment>
<name>A0A4S4EZQ9_CAMSN</name>
<keyword evidence="7" id="KW-0433">Leucine-rich repeat</keyword>
<dbReference type="GO" id="GO:0060320">
    <property type="term" value="P:rejection of self pollen"/>
    <property type="evidence" value="ECO:0007669"/>
    <property type="project" value="UniProtKB-KW"/>
</dbReference>
<keyword evidence="13" id="KW-1185">Reference proteome</keyword>
<dbReference type="EMBL" id="SDRB02000958">
    <property type="protein sequence ID" value="THG22144.1"/>
    <property type="molecule type" value="Genomic_DNA"/>
</dbReference>
<dbReference type="GO" id="GO:0005886">
    <property type="term" value="C:plasma membrane"/>
    <property type="evidence" value="ECO:0007669"/>
    <property type="project" value="UniProtKB-SubCell"/>
</dbReference>
<gene>
    <name evidence="12" type="ORF">TEA_023587</name>
</gene>
<dbReference type="Pfam" id="PF05938">
    <property type="entry name" value="Self-incomp_S1"/>
    <property type="match status" value="1"/>
</dbReference>
<dbReference type="InterPro" id="IPR032675">
    <property type="entry name" value="LRR_dom_sf"/>
</dbReference>
<evidence type="ECO:0000259" key="11">
    <source>
        <dbReference type="Pfam" id="PF20241"/>
    </source>
</evidence>
<keyword evidence="10" id="KW-0472">Membrane</keyword>
<sequence>MCQWRGLRRFSRSLIDREKLYGTITVTDGQSSQSIYNRSRDHYEFISPGQIALLTGPARSILACDSFTMARGLPSQSLIGTLSPSIANLNNLQSVLLQNNAISGHIPVAIGKLEKLQTLYLSSNKFNGEIPSSLGDLKNLNYLKLNNNSLTGSIPDTLSKVEGLTLVVFWLAPQFIILGIGDGFILVGLQDTSIVHIISDMPKDSSPLNINCKANGNSVIGHTLKVGEDYQWSATVDDIYYCATIWGRYFASWHAYEPTRDTGHATIFWKVDKDGFSISYDKSKFKLVAPWETDANVN</sequence>
<feature type="domain" description="DUF6598" evidence="11">
    <location>
        <begin position="19"/>
        <end position="68"/>
    </location>
</feature>